<dbReference type="RefSeq" id="WP_248825576.1">
    <property type="nucleotide sequence ID" value="NZ_JALKFT010000016.1"/>
</dbReference>
<dbReference type="InterPro" id="IPR008613">
    <property type="entry name" value="Excalibur_Ca-bd_domain"/>
</dbReference>
<feature type="region of interest" description="Disordered" evidence="1">
    <location>
        <begin position="181"/>
        <end position="203"/>
    </location>
</feature>
<keyword evidence="2" id="KW-0472">Membrane</keyword>
<comment type="caution">
    <text evidence="4">The sequence shown here is derived from an EMBL/GenBank/DDBJ whole genome shotgun (WGS) entry which is preliminary data.</text>
</comment>
<name>A0ABT0K1A3_9ACTN</name>
<evidence type="ECO:0000313" key="4">
    <source>
        <dbReference type="EMBL" id="MCK9877314.1"/>
    </source>
</evidence>
<dbReference type="SMART" id="SM00894">
    <property type="entry name" value="Excalibur"/>
    <property type="match status" value="1"/>
</dbReference>
<evidence type="ECO:0000313" key="5">
    <source>
        <dbReference type="Proteomes" id="UP001201873"/>
    </source>
</evidence>
<sequence>MARGQQGASVGYRLWGWTRRHPIISGIVGGFWLLIILIVLTAPKKDPSTVGASADAPVVSSPSPTASAGSPSPQPTATSATPAPPVTTAAAPVAPATTRAAAAAVRPAVTSAPPAQAAAAPPAQPQRNVIPPAQQQAPPVQQAPAAQQPAAQAPPPAQENPTSVYYANCDAVRAAGAAPLYQGQPGYRAPLDRDHDGVACDTS</sequence>
<evidence type="ECO:0000256" key="1">
    <source>
        <dbReference type="SAM" id="MobiDB-lite"/>
    </source>
</evidence>
<feature type="compositionally biased region" description="Low complexity" evidence="1">
    <location>
        <begin position="131"/>
        <end position="151"/>
    </location>
</feature>
<evidence type="ECO:0000256" key="2">
    <source>
        <dbReference type="SAM" id="Phobius"/>
    </source>
</evidence>
<feature type="compositionally biased region" description="Low complexity" evidence="1">
    <location>
        <begin position="52"/>
        <end position="121"/>
    </location>
</feature>
<dbReference type="EMBL" id="JALKFT010000016">
    <property type="protein sequence ID" value="MCK9877314.1"/>
    <property type="molecule type" value="Genomic_DNA"/>
</dbReference>
<keyword evidence="2" id="KW-0812">Transmembrane</keyword>
<feature type="region of interest" description="Disordered" evidence="1">
    <location>
        <begin position="47"/>
        <end position="164"/>
    </location>
</feature>
<gene>
    <name evidence="4" type="ORF">MXD59_16280</name>
</gene>
<feature type="transmembrane region" description="Helical" evidence="2">
    <location>
        <begin position="23"/>
        <end position="42"/>
    </location>
</feature>
<keyword evidence="2" id="KW-1133">Transmembrane helix</keyword>
<accession>A0ABT0K1A3</accession>
<organism evidence="4 5">
    <name type="scientific">Frankia umida</name>
    <dbReference type="NCBI Taxonomy" id="573489"/>
    <lineage>
        <taxon>Bacteria</taxon>
        <taxon>Bacillati</taxon>
        <taxon>Actinomycetota</taxon>
        <taxon>Actinomycetes</taxon>
        <taxon>Frankiales</taxon>
        <taxon>Frankiaceae</taxon>
        <taxon>Frankia</taxon>
    </lineage>
</organism>
<evidence type="ECO:0000259" key="3">
    <source>
        <dbReference type="SMART" id="SM00894"/>
    </source>
</evidence>
<dbReference type="Pfam" id="PF05901">
    <property type="entry name" value="Excalibur"/>
    <property type="match status" value="1"/>
</dbReference>
<reference evidence="4 5" key="1">
    <citation type="submission" date="2022-04" db="EMBL/GenBank/DDBJ databases">
        <title>Genome diversity in the genus Frankia.</title>
        <authorList>
            <person name="Carlos-Shanley C."/>
            <person name="Hahn D."/>
        </authorList>
    </citation>
    <scope>NUCLEOTIDE SEQUENCE [LARGE SCALE GENOMIC DNA]</scope>
    <source>
        <strain evidence="4 5">Ag45/Mut15</strain>
    </source>
</reference>
<feature type="compositionally biased region" description="Basic and acidic residues" evidence="1">
    <location>
        <begin position="190"/>
        <end position="203"/>
    </location>
</feature>
<keyword evidence="5" id="KW-1185">Reference proteome</keyword>
<feature type="domain" description="Excalibur calcium-binding" evidence="3">
    <location>
        <begin position="165"/>
        <end position="201"/>
    </location>
</feature>
<protein>
    <submittedName>
        <fullName evidence="4">Excalibur calcium-binding domain-containing protein</fullName>
    </submittedName>
</protein>
<proteinExistence type="predicted"/>
<dbReference type="Proteomes" id="UP001201873">
    <property type="component" value="Unassembled WGS sequence"/>
</dbReference>